<dbReference type="PROSITE" id="PS52016">
    <property type="entry name" value="TONB_DEPENDENT_REC_3"/>
    <property type="match status" value="1"/>
</dbReference>
<dbReference type="InterPro" id="IPR008969">
    <property type="entry name" value="CarboxyPept-like_regulatory"/>
</dbReference>
<dbReference type="SUPFAM" id="SSF49464">
    <property type="entry name" value="Carboxypeptidase regulatory domain-like"/>
    <property type="match status" value="1"/>
</dbReference>
<evidence type="ECO:0000256" key="10">
    <source>
        <dbReference type="PROSITE-ProRule" id="PRU01360"/>
    </source>
</evidence>
<dbReference type="Proteomes" id="UP001208649">
    <property type="component" value="Unassembled WGS sequence"/>
</dbReference>
<comment type="similarity">
    <text evidence="10 11">Belongs to the TonB-dependent receptor family.</text>
</comment>
<keyword evidence="2 10" id="KW-0813">Transport</keyword>
<evidence type="ECO:0000256" key="8">
    <source>
        <dbReference type="ARBA" id="ARBA00023170"/>
    </source>
</evidence>
<evidence type="ECO:0000256" key="12">
    <source>
        <dbReference type="SAM" id="SignalP"/>
    </source>
</evidence>
<evidence type="ECO:0000256" key="7">
    <source>
        <dbReference type="ARBA" id="ARBA00023136"/>
    </source>
</evidence>
<dbReference type="Pfam" id="PF00593">
    <property type="entry name" value="TonB_dep_Rec_b-barrel"/>
    <property type="match status" value="1"/>
</dbReference>
<evidence type="ECO:0000256" key="1">
    <source>
        <dbReference type="ARBA" id="ARBA00004571"/>
    </source>
</evidence>
<evidence type="ECO:0000256" key="3">
    <source>
        <dbReference type="ARBA" id="ARBA00022452"/>
    </source>
</evidence>
<dbReference type="Gene3D" id="2.60.40.1120">
    <property type="entry name" value="Carboxypeptidase-like, regulatory domain"/>
    <property type="match status" value="1"/>
</dbReference>
<accession>A0ABT2W2A1</accession>
<dbReference type="InterPro" id="IPR039426">
    <property type="entry name" value="TonB-dep_rcpt-like"/>
</dbReference>
<dbReference type="SUPFAM" id="SSF56935">
    <property type="entry name" value="Porins"/>
    <property type="match status" value="1"/>
</dbReference>
<dbReference type="Gene3D" id="2.170.130.10">
    <property type="entry name" value="TonB-dependent receptor, plug domain"/>
    <property type="match status" value="1"/>
</dbReference>
<dbReference type="Pfam" id="PF13715">
    <property type="entry name" value="CarbopepD_reg_2"/>
    <property type="match status" value="1"/>
</dbReference>
<dbReference type="Pfam" id="PF07715">
    <property type="entry name" value="Plug"/>
    <property type="match status" value="1"/>
</dbReference>
<proteinExistence type="inferred from homology"/>
<keyword evidence="4 10" id="KW-0812">Transmembrane</keyword>
<sequence>MQAIYCRIFATIGLSVFSITAFAQERKTISGTVRDGRNGELVIGATIKVEEDPTINITANEYGFYSLSLPQGNYTIAVAYGGYQNYRQTVQLDQNVKLDLILSQEKEKTSEIEEVIISAVKKDKNLTSAQMGTETLSIKSIEKLPVLFGEKDVLKTIQLLPGIKSNGEGSSGFSVRGGATDQNLILLDEAPVYNASHLLGFFSTFNSDALKDASIIKGNSPAQYGGRLSSVMDVKMKDGNNKDYNVNGGIGLISSRLSVEGPIQKEKSSFIVSGRRTYADVFLKATDDFKDSKLYFYDLNLKANYQLNENNRLYVSGYFGRDVLGLGNTFSTDWGNTTATVRWNSIINSKLFSNTSFIYSNYDYKVSLSSNDNTFGLNSKIQDWNLKQDFSWFAGNKHSVRFGLQSIYHTITPSSASGTSVSSFPRNSRYSWENALYVNDDFKATENLTVNYGLRLSMFSVLGGDTFNTYDNGVLTGSQFLEKGKFGKTYVNLEPRITANYRINEVSSIKGGYARNTQNLHLLSNSSSGNPTDQWIGSSYTVKPEIADQISAGYSRNFNNNNYEINAEVYYKSMQNQIDFKNGAEITFDAAADVEGELLFGKGRAYGLELIAKKKSGKLTGWISYTLSKTERKITGINDNNWYNARQDKTHDLSLVATYELNPKWTFSGLFVYSTGNAVTFPTGKYELQNQTIFQYSNRNADRMPAYHRMDLSATYEPNKNKRWKSSWTFGIYNVYGRENAYTIAFEDNPDKPGTTRAVQTSLFKFVPNITYNFKF</sequence>
<keyword evidence="7 10" id="KW-0472">Membrane</keyword>
<evidence type="ECO:0000256" key="11">
    <source>
        <dbReference type="RuleBase" id="RU003357"/>
    </source>
</evidence>
<evidence type="ECO:0000256" key="5">
    <source>
        <dbReference type="ARBA" id="ARBA00022729"/>
    </source>
</evidence>
<dbReference type="PANTHER" id="PTHR30069">
    <property type="entry name" value="TONB-DEPENDENT OUTER MEMBRANE RECEPTOR"/>
    <property type="match status" value="1"/>
</dbReference>
<dbReference type="InterPro" id="IPR000531">
    <property type="entry name" value="Beta-barrel_TonB"/>
</dbReference>
<feature type="domain" description="TonB-dependent receptor-like beta-barrel" evidence="13">
    <location>
        <begin position="296"/>
        <end position="735"/>
    </location>
</feature>
<feature type="chain" id="PRO_5047097366" evidence="12">
    <location>
        <begin position="24"/>
        <end position="776"/>
    </location>
</feature>
<evidence type="ECO:0000256" key="9">
    <source>
        <dbReference type="ARBA" id="ARBA00023237"/>
    </source>
</evidence>
<keyword evidence="16" id="KW-1185">Reference proteome</keyword>
<evidence type="ECO:0000256" key="2">
    <source>
        <dbReference type="ARBA" id="ARBA00022448"/>
    </source>
</evidence>
<dbReference type="Gene3D" id="2.40.170.20">
    <property type="entry name" value="TonB-dependent receptor, beta-barrel domain"/>
    <property type="match status" value="1"/>
</dbReference>
<evidence type="ECO:0000256" key="4">
    <source>
        <dbReference type="ARBA" id="ARBA00022692"/>
    </source>
</evidence>
<dbReference type="EMBL" id="JAOTEM010000001">
    <property type="protein sequence ID" value="MCU7616359.1"/>
    <property type="molecule type" value="Genomic_DNA"/>
</dbReference>
<feature type="signal peptide" evidence="12">
    <location>
        <begin position="1"/>
        <end position="23"/>
    </location>
</feature>
<evidence type="ECO:0000259" key="13">
    <source>
        <dbReference type="Pfam" id="PF00593"/>
    </source>
</evidence>
<evidence type="ECO:0000256" key="6">
    <source>
        <dbReference type="ARBA" id="ARBA00023077"/>
    </source>
</evidence>
<dbReference type="PANTHER" id="PTHR30069:SF29">
    <property type="entry name" value="HEMOGLOBIN AND HEMOGLOBIN-HAPTOGLOBIN-BINDING PROTEIN 1-RELATED"/>
    <property type="match status" value="1"/>
</dbReference>
<keyword evidence="8 15" id="KW-0675">Receptor</keyword>
<gene>
    <name evidence="15" type="ORF">NZ698_04055</name>
</gene>
<evidence type="ECO:0000313" key="16">
    <source>
        <dbReference type="Proteomes" id="UP001208649"/>
    </source>
</evidence>
<evidence type="ECO:0000259" key="14">
    <source>
        <dbReference type="Pfam" id="PF07715"/>
    </source>
</evidence>
<keyword evidence="6 11" id="KW-0798">TonB box</keyword>
<comment type="caution">
    <text evidence="15">The sequence shown here is derived from an EMBL/GenBank/DDBJ whole genome shotgun (WGS) entry which is preliminary data.</text>
</comment>
<reference evidence="16" key="1">
    <citation type="submission" date="2023-07" db="EMBL/GenBank/DDBJ databases">
        <title>Chryseobacterium sp. strain PBS4-4 Genome sequencing and assembly.</title>
        <authorList>
            <person name="Jung Y."/>
        </authorList>
    </citation>
    <scope>NUCLEOTIDE SEQUENCE [LARGE SCALE GENOMIC DNA]</scope>
    <source>
        <strain evidence="16">PBS4-4</strain>
    </source>
</reference>
<comment type="subcellular location">
    <subcellularLocation>
        <location evidence="1 10">Cell outer membrane</location>
        <topology evidence="1 10">Multi-pass membrane protein</topology>
    </subcellularLocation>
</comment>
<feature type="domain" description="TonB-dependent receptor plug" evidence="14">
    <location>
        <begin position="149"/>
        <end position="227"/>
    </location>
</feature>
<keyword evidence="9 10" id="KW-0998">Cell outer membrane</keyword>
<dbReference type="InterPro" id="IPR036942">
    <property type="entry name" value="Beta-barrel_TonB_sf"/>
</dbReference>
<name>A0ABT2W2A1_9FLAO</name>
<protein>
    <submittedName>
        <fullName evidence="15">TonB-dependent receptor</fullName>
    </submittedName>
</protein>
<dbReference type="InterPro" id="IPR012910">
    <property type="entry name" value="Plug_dom"/>
</dbReference>
<keyword evidence="5 12" id="KW-0732">Signal</keyword>
<organism evidence="15 16">
    <name type="scientific">Chryseobacterium edaphi</name>
    <dbReference type="NCBI Taxonomy" id="2976532"/>
    <lineage>
        <taxon>Bacteria</taxon>
        <taxon>Pseudomonadati</taxon>
        <taxon>Bacteroidota</taxon>
        <taxon>Flavobacteriia</taxon>
        <taxon>Flavobacteriales</taxon>
        <taxon>Weeksellaceae</taxon>
        <taxon>Chryseobacterium group</taxon>
        <taxon>Chryseobacterium</taxon>
    </lineage>
</organism>
<dbReference type="RefSeq" id="WP_263001810.1">
    <property type="nucleotide sequence ID" value="NZ_JAOTEM010000001.1"/>
</dbReference>
<dbReference type="InterPro" id="IPR037066">
    <property type="entry name" value="Plug_dom_sf"/>
</dbReference>
<evidence type="ECO:0000313" key="15">
    <source>
        <dbReference type="EMBL" id="MCU7616359.1"/>
    </source>
</evidence>
<keyword evidence="3 10" id="KW-1134">Transmembrane beta strand</keyword>